<proteinExistence type="predicted"/>
<dbReference type="Pfam" id="PF19192">
    <property type="entry name" value="Response_reg_2"/>
    <property type="match status" value="1"/>
</dbReference>
<gene>
    <name evidence="3" type="ORF">EV667_0712</name>
</gene>
<accession>A0A4R1I5K2</accession>
<dbReference type="AlphaFoldDB" id="A0A4R1I5K2"/>
<comment type="caution">
    <text evidence="3">The sequence shown here is derived from an EMBL/GenBank/DDBJ whole genome shotgun (WGS) entry which is preliminary data.</text>
</comment>
<protein>
    <recommendedName>
        <fullName evidence="2">Response receiver domain-containing protein</fullName>
    </recommendedName>
</protein>
<reference evidence="3 4" key="1">
    <citation type="submission" date="2019-03" db="EMBL/GenBank/DDBJ databases">
        <title>Genomic Encyclopedia of Type Strains, Phase IV (KMG-IV): sequencing the most valuable type-strain genomes for metagenomic binning, comparative biology and taxonomic classification.</title>
        <authorList>
            <person name="Goeker M."/>
        </authorList>
    </citation>
    <scope>NUCLEOTIDE SEQUENCE [LARGE SCALE GENOMIC DNA]</scope>
    <source>
        <strain evidence="3 4">DSM 101</strain>
    </source>
</reference>
<evidence type="ECO:0000259" key="2">
    <source>
        <dbReference type="Pfam" id="PF19192"/>
    </source>
</evidence>
<evidence type="ECO:0000313" key="3">
    <source>
        <dbReference type="EMBL" id="TCK30617.1"/>
    </source>
</evidence>
<dbReference type="InterPro" id="IPR043834">
    <property type="entry name" value="REC"/>
</dbReference>
<feature type="region of interest" description="Disordered" evidence="1">
    <location>
        <begin position="1"/>
        <end position="34"/>
    </location>
</feature>
<dbReference type="EMBL" id="SMFY01000001">
    <property type="protein sequence ID" value="TCK30617.1"/>
    <property type="molecule type" value="Genomic_DNA"/>
</dbReference>
<sequence>MALVAKSSAYGAEPQVADPPAEASKDNPKDEASHRLWIQPVTNGFASRRITCGFYFPANDDQGVVDTALNAARHVDAAIVDWQLRPKDTGPAKEIITKLVKDDEGAGGRLRLIIVYTGERGIDGECAKLLAHLQGEGVNDLASHDEGRALTGKRIRIAFANKPRAVKPEEELTGPGARPISWGKLPAFVLEQYSFLAQGILQSFALKAIGAVREDTHHLLSVFDNTLDAAYLAQRAGIGSPGDAEDMMAGLFTSELACSIQDRGITKEVLGPWGAIHALKARDPAAKLNVKKYSDPDGVYDGVVVAPQNGPTTITTTAPALRKLVQIGLDESKLTLVTERVMELKRQFFADDEQAKQSMSKFARMASLVREADGPRRLTKEAIHLTGGVVVRSRAHQGENSTETILLCVQPGCDAVRLRDVTSFPFCKLVRDDKHFDLVLRIDGTDKTFKMNRLPRDLIMHSFIPNGSRQIVTPTSYKQRLRFKSVDKVFWEFVAELRFPESQHFTTLLVGKFNRVALNGSEWLRLQNPS</sequence>
<feature type="domain" description="Response receiver" evidence="2">
    <location>
        <begin position="19"/>
        <end position="164"/>
    </location>
</feature>
<feature type="compositionally biased region" description="Basic and acidic residues" evidence="1">
    <location>
        <begin position="23"/>
        <end position="34"/>
    </location>
</feature>
<evidence type="ECO:0000313" key="4">
    <source>
        <dbReference type="Proteomes" id="UP000295030"/>
    </source>
</evidence>
<keyword evidence="4" id="KW-1185">Reference proteome</keyword>
<name>A0A4R1I5K2_ANCAQ</name>
<dbReference type="Proteomes" id="UP000295030">
    <property type="component" value="Unassembled WGS sequence"/>
</dbReference>
<organism evidence="3 4">
    <name type="scientific">Ancylobacter aquaticus</name>
    <dbReference type="NCBI Taxonomy" id="100"/>
    <lineage>
        <taxon>Bacteria</taxon>
        <taxon>Pseudomonadati</taxon>
        <taxon>Pseudomonadota</taxon>
        <taxon>Alphaproteobacteria</taxon>
        <taxon>Hyphomicrobiales</taxon>
        <taxon>Xanthobacteraceae</taxon>
        <taxon>Ancylobacter</taxon>
    </lineage>
</organism>
<evidence type="ECO:0000256" key="1">
    <source>
        <dbReference type="SAM" id="MobiDB-lite"/>
    </source>
</evidence>